<dbReference type="OrthoDB" id="5514636at2"/>
<dbReference type="EMBL" id="CP022163">
    <property type="protein sequence ID" value="ATB31144.1"/>
    <property type="molecule type" value="Genomic_DNA"/>
</dbReference>
<protein>
    <submittedName>
        <fullName evidence="3">Uncharacterized protein</fullName>
    </submittedName>
</protein>
<gene>
    <name evidence="3" type="ORF">MEBOL_004606</name>
</gene>
<evidence type="ECO:0000256" key="1">
    <source>
        <dbReference type="SAM" id="Coils"/>
    </source>
</evidence>
<organism evidence="3 4">
    <name type="scientific">Melittangium boletus DSM 14713</name>
    <dbReference type="NCBI Taxonomy" id="1294270"/>
    <lineage>
        <taxon>Bacteria</taxon>
        <taxon>Pseudomonadati</taxon>
        <taxon>Myxococcota</taxon>
        <taxon>Myxococcia</taxon>
        <taxon>Myxococcales</taxon>
        <taxon>Cystobacterineae</taxon>
        <taxon>Archangiaceae</taxon>
        <taxon>Melittangium</taxon>
    </lineage>
</organism>
<dbReference type="Proteomes" id="UP000217289">
    <property type="component" value="Chromosome"/>
</dbReference>
<evidence type="ECO:0000256" key="2">
    <source>
        <dbReference type="SAM" id="MobiDB-lite"/>
    </source>
</evidence>
<keyword evidence="1" id="KW-0175">Coiled coil</keyword>
<evidence type="ECO:0000313" key="4">
    <source>
        <dbReference type="Proteomes" id="UP000217289"/>
    </source>
</evidence>
<evidence type="ECO:0000313" key="3">
    <source>
        <dbReference type="EMBL" id="ATB31144.1"/>
    </source>
</evidence>
<feature type="region of interest" description="Disordered" evidence="2">
    <location>
        <begin position="479"/>
        <end position="510"/>
    </location>
</feature>
<feature type="compositionally biased region" description="Low complexity" evidence="2">
    <location>
        <begin position="489"/>
        <end position="501"/>
    </location>
</feature>
<name>A0A250IH39_9BACT</name>
<feature type="region of interest" description="Disordered" evidence="2">
    <location>
        <begin position="1"/>
        <end position="94"/>
    </location>
</feature>
<proteinExistence type="predicted"/>
<accession>A0A250IH39</accession>
<keyword evidence="4" id="KW-1185">Reference proteome</keyword>
<dbReference type="AlphaFoldDB" id="A0A250IH39"/>
<sequence length="556" mass="60754">MGSSEEMDPLAELRESLLEPETATAAPPPLPPRRTTSVPAVRAASGTSPAFRPAMSLPSVRIPIKPSDFPEAPGRPVGAADPFAEPAEPRLPAGASSEETIAHLRALLKQKADTLTRARTLYEDRDSELRASRIAETTLRGQLVEAQGQLVSLKVLSAQKEQSSAALTRESARTAASEAQVARLEDELRRVEEDRKDLSRALAEVEAELARLNDELVNERDSRGAIAEELIGAKEALSLAQDRVSELVTEHVETQGALESVRDEYQATLAELEHTAEQLQTALRERELIAAERAGLSARVAQLEAALSETEWSHSSLEEVQARSRELEEERGDLSARLEDAETEMVRLRDRMDSDTAALTEVAEAAESNVARLEEELRAATADRQDLSRALAEVEAELGTLRAQVAQRDSEAEDGAALEVEELHADGRVREAEELAERMRQRVKMLEGALEVSRSKGVATEAEAAARQALQRRVAELEQELAEERARAAETPAPEQAPLAASPDEELLAERDQLRADVATMKRKLMAAELALETAASHKMKVTRLEAQLAQLQRAK</sequence>
<reference evidence="3 4" key="1">
    <citation type="submission" date="2017-06" db="EMBL/GenBank/DDBJ databases">
        <authorList>
            <person name="Kim H.J."/>
            <person name="Triplett B.A."/>
        </authorList>
    </citation>
    <scope>NUCLEOTIDE SEQUENCE [LARGE SCALE GENOMIC DNA]</scope>
    <source>
        <strain evidence="3 4">DSM 14713</strain>
    </source>
</reference>
<dbReference type="Gene3D" id="1.10.287.1490">
    <property type="match status" value="1"/>
</dbReference>
<feature type="coiled-coil region" evidence="1">
    <location>
        <begin position="317"/>
        <end position="404"/>
    </location>
</feature>
<feature type="coiled-coil region" evidence="1">
    <location>
        <begin position="167"/>
        <end position="222"/>
    </location>
</feature>
<dbReference type="KEGG" id="mbd:MEBOL_004606"/>
<feature type="coiled-coil region" evidence="1">
    <location>
        <begin position="258"/>
        <end position="289"/>
    </location>
</feature>